<protein>
    <submittedName>
        <fullName evidence="2">Uncharacterized protein</fullName>
    </submittedName>
</protein>
<feature type="region of interest" description="Disordered" evidence="1">
    <location>
        <begin position="47"/>
        <end position="89"/>
    </location>
</feature>
<dbReference type="Proteomes" id="UP000712600">
    <property type="component" value="Unassembled WGS sequence"/>
</dbReference>
<dbReference type="AlphaFoldDB" id="A0A8S9N9P0"/>
<sequence length="89" mass="10195">MKQKLRQLIIELKRLLKHHRGVRSTNDKQITEGLLRKGITWFTKEVEHDDSSNMSTSDNESQSLLKRSSLRSYRHVGGGESLTGGDMQN</sequence>
<evidence type="ECO:0000256" key="1">
    <source>
        <dbReference type="SAM" id="MobiDB-lite"/>
    </source>
</evidence>
<gene>
    <name evidence="2" type="ORF">F2Q69_00054364</name>
</gene>
<proteinExistence type="predicted"/>
<evidence type="ECO:0000313" key="2">
    <source>
        <dbReference type="EMBL" id="KAF3490157.1"/>
    </source>
</evidence>
<name>A0A8S9N9P0_BRACR</name>
<organism evidence="2 3">
    <name type="scientific">Brassica cretica</name>
    <name type="common">Mustard</name>
    <dbReference type="NCBI Taxonomy" id="69181"/>
    <lineage>
        <taxon>Eukaryota</taxon>
        <taxon>Viridiplantae</taxon>
        <taxon>Streptophyta</taxon>
        <taxon>Embryophyta</taxon>
        <taxon>Tracheophyta</taxon>
        <taxon>Spermatophyta</taxon>
        <taxon>Magnoliopsida</taxon>
        <taxon>eudicotyledons</taxon>
        <taxon>Gunneridae</taxon>
        <taxon>Pentapetalae</taxon>
        <taxon>rosids</taxon>
        <taxon>malvids</taxon>
        <taxon>Brassicales</taxon>
        <taxon>Brassicaceae</taxon>
        <taxon>Brassiceae</taxon>
        <taxon>Brassica</taxon>
    </lineage>
</organism>
<accession>A0A8S9N9P0</accession>
<evidence type="ECO:0000313" key="3">
    <source>
        <dbReference type="Proteomes" id="UP000712600"/>
    </source>
</evidence>
<reference evidence="2" key="1">
    <citation type="submission" date="2019-12" db="EMBL/GenBank/DDBJ databases">
        <title>Genome sequencing and annotation of Brassica cretica.</title>
        <authorList>
            <person name="Studholme D.J."/>
            <person name="Sarris P."/>
        </authorList>
    </citation>
    <scope>NUCLEOTIDE SEQUENCE</scope>
    <source>
        <strain evidence="2">PFS-109/04</strain>
        <tissue evidence="2">Leaf</tissue>
    </source>
</reference>
<comment type="caution">
    <text evidence="2">The sequence shown here is derived from an EMBL/GenBank/DDBJ whole genome shotgun (WGS) entry which is preliminary data.</text>
</comment>
<dbReference type="EMBL" id="QGKX02002183">
    <property type="protein sequence ID" value="KAF3490157.1"/>
    <property type="molecule type" value="Genomic_DNA"/>
</dbReference>